<gene>
    <name evidence="9" type="primary">cyt_2</name>
    <name evidence="9" type="ORF">LMG23994_04579</name>
</gene>
<keyword evidence="4" id="KW-0249">Electron transport</keyword>
<evidence type="ECO:0000256" key="1">
    <source>
        <dbReference type="ARBA" id="ARBA00022448"/>
    </source>
</evidence>
<feature type="domain" description="Cytochrome c" evidence="8">
    <location>
        <begin position="26"/>
        <end position="109"/>
    </location>
</feature>
<dbReference type="PROSITE" id="PS51007">
    <property type="entry name" value="CYTC"/>
    <property type="match status" value="1"/>
</dbReference>
<keyword evidence="3 6" id="KW-0479">Metal-binding</keyword>
<comment type="caution">
    <text evidence="9">The sequence shown here is derived from an EMBL/GenBank/DDBJ whole genome shotgun (WGS) entry which is preliminary data.</text>
</comment>
<evidence type="ECO:0000313" key="10">
    <source>
        <dbReference type="Proteomes" id="UP000701702"/>
    </source>
</evidence>
<keyword evidence="10" id="KW-1185">Reference proteome</keyword>
<evidence type="ECO:0000256" key="4">
    <source>
        <dbReference type="ARBA" id="ARBA00022982"/>
    </source>
</evidence>
<proteinExistence type="predicted"/>
<feature type="chain" id="PRO_5045508436" evidence="7">
    <location>
        <begin position="26"/>
        <end position="112"/>
    </location>
</feature>
<sequence length="112" mass="11731">MNLLRQLGSAAAITAVLLTAGNANALDVQRARELATQNACLGCHSVTSRMVGPSYQEVGEKYKGMDPVKLAARIKSGGSGHWGALEMPPQTALSDADARLLAEWVLAGSPEK</sequence>
<evidence type="ECO:0000259" key="8">
    <source>
        <dbReference type="PROSITE" id="PS51007"/>
    </source>
</evidence>
<dbReference type="InterPro" id="IPR036909">
    <property type="entry name" value="Cyt_c-like_dom_sf"/>
</dbReference>
<evidence type="ECO:0000256" key="7">
    <source>
        <dbReference type="SAM" id="SignalP"/>
    </source>
</evidence>
<evidence type="ECO:0000313" key="9">
    <source>
        <dbReference type="EMBL" id="CAG9181098.1"/>
    </source>
</evidence>
<keyword evidence="2 6" id="KW-0349">Heme</keyword>
<name>A0ABM8XLU3_9BURK</name>
<accession>A0ABM8XLU3</accession>
<reference evidence="9 10" key="1">
    <citation type="submission" date="2021-08" db="EMBL/GenBank/DDBJ databases">
        <authorList>
            <person name="Peeters C."/>
        </authorList>
    </citation>
    <scope>NUCLEOTIDE SEQUENCE [LARGE SCALE GENOMIC DNA]</scope>
    <source>
        <strain evidence="9 10">LMG 23994</strain>
    </source>
</reference>
<dbReference type="SUPFAM" id="SSF46626">
    <property type="entry name" value="Cytochrome c"/>
    <property type="match status" value="1"/>
</dbReference>
<feature type="signal peptide" evidence="7">
    <location>
        <begin position="1"/>
        <end position="25"/>
    </location>
</feature>
<dbReference type="InterPro" id="IPR002324">
    <property type="entry name" value="Cyt_c_ID"/>
</dbReference>
<evidence type="ECO:0000256" key="3">
    <source>
        <dbReference type="ARBA" id="ARBA00022723"/>
    </source>
</evidence>
<keyword evidence="1" id="KW-0813">Transport</keyword>
<evidence type="ECO:0000256" key="6">
    <source>
        <dbReference type="PROSITE-ProRule" id="PRU00433"/>
    </source>
</evidence>
<keyword evidence="5 6" id="KW-0408">Iron</keyword>
<organism evidence="9 10">
    <name type="scientific">Cupriavidus pinatubonensis</name>
    <dbReference type="NCBI Taxonomy" id="248026"/>
    <lineage>
        <taxon>Bacteria</taxon>
        <taxon>Pseudomonadati</taxon>
        <taxon>Pseudomonadota</taxon>
        <taxon>Betaproteobacteria</taxon>
        <taxon>Burkholderiales</taxon>
        <taxon>Burkholderiaceae</taxon>
        <taxon>Cupriavidus</taxon>
    </lineage>
</organism>
<dbReference type="EMBL" id="CAJZAF010000028">
    <property type="protein sequence ID" value="CAG9181098.1"/>
    <property type="molecule type" value="Genomic_DNA"/>
</dbReference>
<evidence type="ECO:0000256" key="5">
    <source>
        <dbReference type="ARBA" id="ARBA00023004"/>
    </source>
</evidence>
<dbReference type="InterPro" id="IPR009056">
    <property type="entry name" value="Cyt_c-like_dom"/>
</dbReference>
<dbReference type="PRINTS" id="PR00606">
    <property type="entry name" value="CYTCHROMECID"/>
</dbReference>
<evidence type="ECO:0000256" key="2">
    <source>
        <dbReference type="ARBA" id="ARBA00022617"/>
    </source>
</evidence>
<keyword evidence="7" id="KW-0732">Signal</keyword>
<dbReference type="Pfam" id="PF00034">
    <property type="entry name" value="Cytochrom_C"/>
    <property type="match status" value="1"/>
</dbReference>
<protein>
    <submittedName>
        <fullName evidence="9">Cytochrome c-552</fullName>
    </submittedName>
</protein>
<dbReference type="Gene3D" id="1.10.760.10">
    <property type="entry name" value="Cytochrome c-like domain"/>
    <property type="match status" value="1"/>
</dbReference>
<dbReference type="Proteomes" id="UP000701702">
    <property type="component" value="Unassembled WGS sequence"/>
</dbReference>